<dbReference type="GO" id="GO:0043176">
    <property type="term" value="F:amine binding"/>
    <property type="evidence" value="ECO:0007669"/>
    <property type="project" value="InterPro"/>
</dbReference>
<evidence type="ECO:0000256" key="1">
    <source>
        <dbReference type="SAM" id="MobiDB-lite"/>
    </source>
</evidence>
<name>V5HFK8_IXORI</name>
<dbReference type="EMBL" id="GANP01012195">
    <property type="protein sequence ID" value="JAB72273.1"/>
    <property type="molecule type" value="mRNA"/>
</dbReference>
<proteinExistence type="evidence at transcript level"/>
<dbReference type="GO" id="GO:0030682">
    <property type="term" value="P:symbiont-mediated perturbation of host defenses"/>
    <property type="evidence" value="ECO:0007669"/>
    <property type="project" value="InterPro"/>
</dbReference>
<dbReference type="Gene3D" id="2.40.128.20">
    <property type="match status" value="1"/>
</dbReference>
<organism evidence="2">
    <name type="scientific">Ixodes ricinus</name>
    <name type="common">Common tick</name>
    <name type="synonym">Acarus ricinus</name>
    <dbReference type="NCBI Taxonomy" id="34613"/>
    <lineage>
        <taxon>Eukaryota</taxon>
        <taxon>Metazoa</taxon>
        <taxon>Ecdysozoa</taxon>
        <taxon>Arthropoda</taxon>
        <taxon>Chelicerata</taxon>
        <taxon>Arachnida</taxon>
        <taxon>Acari</taxon>
        <taxon>Parasitiformes</taxon>
        <taxon>Ixodida</taxon>
        <taxon>Ixodoidea</taxon>
        <taxon>Ixodidae</taxon>
        <taxon>Ixodinae</taxon>
        <taxon>Ixodes</taxon>
    </lineage>
</organism>
<dbReference type="InterPro" id="IPR012674">
    <property type="entry name" value="Calycin"/>
</dbReference>
<dbReference type="InterPro" id="IPR002970">
    <property type="entry name" value="Tick_his-bd"/>
</dbReference>
<reference evidence="2" key="1">
    <citation type="journal article" date="2015" name="Sci. Rep.">
        <title>Tissue- and time-dependent transcription in Ixodes ricinus salivary glands and midguts when blood feeding on the vertebrate host.</title>
        <authorList>
            <person name="Kotsyfakis M."/>
            <person name="Schwarz A."/>
            <person name="Erhart J."/>
            <person name="Ribeiro J.M."/>
        </authorList>
    </citation>
    <scope>NUCLEOTIDE SEQUENCE</scope>
    <source>
        <tissue evidence="2">Salivary gland and midgut</tissue>
    </source>
</reference>
<dbReference type="SUPFAM" id="SSF50814">
    <property type="entry name" value="Lipocalins"/>
    <property type="match status" value="1"/>
</dbReference>
<feature type="region of interest" description="Disordered" evidence="1">
    <location>
        <begin position="81"/>
        <end position="111"/>
    </location>
</feature>
<accession>V5HFK8</accession>
<sequence>MHRDWRSAFLVGVTQLATVPRTQENETDIIRFSNADSCNQGAGVLTAEYKVLYSNYESCFVLMLLGTKEKRCELWVKEGFEDHSEDEPDKEDNNEEEDEVKGEEYTESRNQRVRKGGLGHCVQKYSENCGSKRYKIYEKDMSCLSSIMKETNATTTF</sequence>
<evidence type="ECO:0000313" key="2">
    <source>
        <dbReference type="EMBL" id="JAB72273.1"/>
    </source>
</evidence>
<dbReference type="AlphaFoldDB" id="V5HFK8"/>
<feature type="compositionally biased region" description="Acidic residues" evidence="1">
    <location>
        <begin position="83"/>
        <end position="101"/>
    </location>
</feature>
<dbReference type="Pfam" id="PF02098">
    <property type="entry name" value="His_binding"/>
    <property type="match status" value="1"/>
</dbReference>
<protein>
    <submittedName>
        <fullName evidence="2">Uncharacterized protein</fullName>
    </submittedName>
</protein>